<dbReference type="PROSITE" id="PS00292">
    <property type="entry name" value="CYCLINS"/>
    <property type="match status" value="1"/>
</dbReference>
<feature type="chain" id="PRO_5042173522" description="Cyclin N-terminal domain-containing protein" evidence="4">
    <location>
        <begin position="17"/>
        <end position="191"/>
    </location>
</feature>
<keyword evidence="1" id="KW-0132">Cell division</keyword>
<gene>
    <name evidence="6" type="ORF">LSH36_23g06028</name>
</gene>
<evidence type="ECO:0000259" key="5">
    <source>
        <dbReference type="Pfam" id="PF00134"/>
    </source>
</evidence>
<dbReference type="Pfam" id="PF00134">
    <property type="entry name" value="Cyclin_N"/>
    <property type="match status" value="1"/>
</dbReference>
<evidence type="ECO:0000256" key="3">
    <source>
        <dbReference type="ARBA" id="ARBA00023306"/>
    </source>
</evidence>
<organism evidence="6 7">
    <name type="scientific">Paralvinella palmiformis</name>
    <dbReference type="NCBI Taxonomy" id="53620"/>
    <lineage>
        <taxon>Eukaryota</taxon>
        <taxon>Metazoa</taxon>
        <taxon>Spiralia</taxon>
        <taxon>Lophotrochozoa</taxon>
        <taxon>Annelida</taxon>
        <taxon>Polychaeta</taxon>
        <taxon>Sedentaria</taxon>
        <taxon>Canalipalpata</taxon>
        <taxon>Terebellida</taxon>
        <taxon>Terebelliformia</taxon>
        <taxon>Alvinellidae</taxon>
        <taxon>Paralvinella</taxon>
    </lineage>
</organism>
<dbReference type="EMBL" id="JAODUP010000023">
    <property type="protein sequence ID" value="KAK2167845.1"/>
    <property type="molecule type" value="Genomic_DNA"/>
</dbReference>
<comment type="caution">
    <text evidence="6">The sequence shown here is derived from an EMBL/GenBank/DDBJ whole genome shotgun (WGS) entry which is preliminary data.</text>
</comment>
<evidence type="ECO:0000256" key="1">
    <source>
        <dbReference type="ARBA" id="ARBA00022618"/>
    </source>
</evidence>
<name>A0AAD9NF87_9ANNE</name>
<keyword evidence="2" id="KW-0195">Cyclin</keyword>
<sequence>MFVLLSGLLFKQRAACTPLSKGELFRLRTESLREDNWEEEDSCMTISPEPSYSPYLIAFQNGDAPDQHDVVYNELVVIGHLEDLGFVPYEKDIYEHRKDIELLYHPKGSLDCQPKVTEKIRGMLVDWMTHMHHRLELKLDTLFLAVNIVDRFLVTTPISINCMQLLGLTATLIGSKMVSTNLVLCPTEVAQ</sequence>
<dbReference type="InterPro" id="IPR048258">
    <property type="entry name" value="Cyclins_cyclin-box"/>
</dbReference>
<dbReference type="InterPro" id="IPR036915">
    <property type="entry name" value="Cyclin-like_sf"/>
</dbReference>
<dbReference type="Gene3D" id="1.10.472.10">
    <property type="entry name" value="Cyclin-like"/>
    <property type="match status" value="1"/>
</dbReference>
<dbReference type="InterPro" id="IPR039361">
    <property type="entry name" value="Cyclin"/>
</dbReference>
<protein>
    <recommendedName>
        <fullName evidence="5">Cyclin N-terminal domain-containing protein</fullName>
    </recommendedName>
</protein>
<dbReference type="GO" id="GO:0051301">
    <property type="term" value="P:cell division"/>
    <property type="evidence" value="ECO:0007669"/>
    <property type="project" value="UniProtKB-KW"/>
</dbReference>
<keyword evidence="7" id="KW-1185">Reference proteome</keyword>
<dbReference type="Proteomes" id="UP001208570">
    <property type="component" value="Unassembled WGS sequence"/>
</dbReference>
<keyword evidence="4" id="KW-0732">Signal</keyword>
<evidence type="ECO:0000313" key="7">
    <source>
        <dbReference type="Proteomes" id="UP001208570"/>
    </source>
</evidence>
<dbReference type="InterPro" id="IPR006671">
    <property type="entry name" value="Cyclin_N"/>
</dbReference>
<reference evidence="6" key="1">
    <citation type="journal article" date="2023" name="Mol. Biol. Evol.">
        <title>Third-Generation Sequencing Reveals the Adaptive Role of the Epigenome in Three Deep-Sea Polychaetes.</title>
        <authorList>
            <person name="Perez M."/>
            <person name="Aroh O."/>
            <person name="Sun Y."/>
            <person name="Lan Y."/>
            <person name="Juniper S.K."/>
            <person name="Young C.R."/>
            <person name="Angers B."/>
            <person name="Qian P.Y."/>
        </authorList>
    </citation>
    <scope>NUCLEOTIDE SEQUENCE</scope>
    <source>
        <strain evidence="6">P08H-3</strain>
    </source>
</reference>
<keyword evidence="3" id="KW-0131">Cell cycle</keyword>
<feature type="signal peptide" evidence="4">
    <location>
        <begin position="1"/>
        <end position="16"/>
    </location>
</feature>
<evidence type="ECO:0000313" key="6">
    <source>
        <dbReference type="EMBL" id="KAK2167845.1"/>
    </source>
</evidence>
<proteinExistence type="predicted"/>
<evidence type="ECO:0000256" key="4">
    <source>
        <dbReference type="SAM" id="SignalP"/>
    </source>
</evidence>
<dbReference type="PANTHER" id="PTHR10177">
    <property type="entry name" value="CYCLINS"/>
    <property type="match status" value="1"/>
</dbReference>
<dbReference type="AlphaFoldDB" id="A0AAD9NF87"/>
<evidence type="ECO:0000256" key="2">
    <source>
        <dbReference type="ARBA" id="ARBA00023127"/>
    </source>
</evidence>
<accession>A0AAD9NF87</accession>
<dbReference type="SUPFAM" id="SSF47954">
    <property type="entry name" value="Cyclin-like"/>
    <property type="match status" value="1"/>
</dbReference>
<feature type="domain" description="Cyclin N-terminal" evidence="5">
    <location>
        <begin position="92"/>
        <end position="181"/>
    </location>
</feature>